<proteinExistence type="predicted"/>
<organism evidence="1 2">
    <name type="scientific">Thermoproteus sp. AZ2</name>
    <dbReference type="NCBI Taxonomy" id="1609232"/>
    <lineage>
        <taxon>Archaea</taxon>
        <taxon>Thermoproteota</taxon>
        <taxon>Thermoprotei</taxon>
        <taxon>Thermoproteales</taxon>
        <taxon>Thermoproteaceae</taxon>
        <taxon>Thermoproteus</taxon>
    </lineage>
</organism>
<name>A0ACC6V340_9CREN</name>
<dbReference type="Proteomes" id="UP000033636">
    <property type="component" value="Unassembled WGS sequence"/>
</dbReference>
<evidence type="ECO:0000313" key="1">
    <source>
        <dbReference type="EMBL" id="MFB6491191.1"/>
    </source>
</evidence>
<evidence type="ECO:0000313" key="2">
    <source>
        <dbReference type="Proteomes" id="UP000033636"/>
    </source>
</evidence>
<accession>A0ACC6V340</accession>
<gene>
    <name evidence="1" type="ORF">TU35_008165</name>
</gene>
<reference evidence="1" key="1">
    <citation type="submission" date="2024-07" db="EMBL/GenBank/DDBJ databases">
        <title>Metagenome and Metagenome-Assembled Genomes of Archaea from a hot spring from the geothermal field of Los Azufres, Mexico.</title>
        <authorList>
            <person name="Marin-Paredes R."/>
            <person name="Martinez-Romero E."/>
            <person name="Servin-Garciduenas L.E."/>
        </authorList>
    </citation>
    <scope>NUCLEOTIDE SEQUENCE</scope>
</reference>
<comment type="caution">
    <text evidence="1">The sequence shown here is derived from an EMBL/GenBank/DDBJ whole genome shotgun (WGS) entry which is preliminary data.</text>
</comment>
<dbReference type="EMBL" id="JZWT02000024">
    <property type="protein sequence ID" value="MFB6491191.1"/>
    <property type="molecule type" value="Genomic_DNA"/>
</dbReference>
<sequence length="183" mass="19531">MGIKGMILLILLVEYIGLGAMAYVGYQLHSLIPQYLINFTATEINSTVTGPLSIFGHNFAIMTAMSLPFIGPVATAGSMAVTGFFLGAFTAYMAGGVGQGPLVLAIAYAATVFLPHGILELSSYAIATAASLELTRGILAKRSKEAALRWLILYAIAVAVLLAAAYVEWWEITTFGRLIHRLM</sequence>
<protein>
    <submittedName>
        <fullName evidence="1">Stage II sporulation protein M</fullName>
    </submittedName>
</protein>